<evidence type="ECO:0000259" key="8">
    <source>
        <dbReference type="PROSITE" id="PS50893"/>
    </source>
</evidence>
<feature type="domain" description="ABC transporter" evidence="8">
    <location>
        <begin position="354"/>
        <end position="588"/>
    </location>
</feature>
<dbReference type="InterPro" id="IPR003439">
    <property type="entry name" value="ABC_transporter-like_ATP-bd"/>
</dbReference>
<dbReference type="InterPro" id="IPR003593">
    <property type="entry name" value="AAA+_ATPase"/>
</dbReference>
<dbReference type="PROSITE" id="PS50929">
    <property type="entry name" value="ABC_TM1F"/>
    <property type="match status" value="1"/>
</dbReference>
<feature type="transmembrane region" description="Helical" evidence="7">
    <location>
        <begin position="155"/>
        <end position="172"/>
    </location>
</feature>
<dbReference type="PANTHER" id="PTHR24221">
    <property type="entry name" value="ATP-BINDING CASSETTE SUB-FAMILY B"/>
    <property type="match status" value="1"/>
</dbReference>
<evidence type="ECO:0000256" key="3">
    <source>
        <dbReference type="ARBA" id="ARBA00022741"/>
    </source>
</evidence>
<evidence type="ECO:0000256" key="2">
    <source>
        <dbReference type="ARBA" id="ARBA00022692"/>
    </source>
</evidence>
<dbReference type="Proteomes" id="UP001597151">
    <property type="component" value="Unassembled WGS sequence"/>
</dbReference>
<proteinExistence type="predicted"/>
<dbReference type="EMBL" id="JBHTKR010000001">
    <property type="protein sequence ID" value="MFD1193478.1"/>
    <property type="molecule type" value="Genomic_DNA"/>
</dbReference>
<dbReference type="InterPro" id="IPR017871">
    <property type="entry name" value="ABC_transporter-like_CS"/>
</dbReference>
<evidence type="ECO:0000259" key="9">
    <source>
        <dbReference type="PROSITE" id="PS50929"/>
    </source>
</evidence>
<dbReference type="SMART" id="SM00382">
    <property type="entry name" value="AAA"/>
    <property type="match status" value="1"/>
</dbReference>
<dbReference type="PANTHER" id="PTHR24221:SF654">
    <property type="entry name" value="ATP-BINDING CASSETTE SUB-FAMILY B MEMBER 6"/>
    <property type="match status" value="1"/>
</dbReference>
<dbReference type="PROSITE" id="PS50893">
    <property type="entry name" value="ABC_TRANSPORTER_2"/>
    <property type="match status" value="1"/>
</dbReference>
<dbReference type="SUPFAM" id="SSF52540">
    <property type="entry name" value="P-loop containing nucleoside triphosphate hydrolases"/>
    <property type="match status" value="1"/>
</dbReference>
<feature type="transmembrane region" description="Helical" evidence="7">
    <location>
        <begin position="178"/>
        <end position="195"/>
    </location>
</feature>
<feature type="domain" description="ABC transmembrane type-1" evidence="9">
    <location>
        <begin position="37"/>
        <end position="320"/>
    </location>
</feature>
<dbReference type="Gene3D" id="3.40.50.300">
    <property type="entry name" value="P-loop containing nucleotide triphosphate hydrolases"/>
    <property type="match status" value="1"/>
</dbReference>
<accession>A0ABW3T8X9</accession>
<comment type="subcellular location">
    <subcellularLocation>
        <location evidence="1">Cell membrane</location>
        <topology evidence="1">Multi-pass membrane protein</topology>
    </subcellularLocation>
</comment>
<dbReference type="InterPro" id="IPR036640">
    <property type="entry name" value="ABC1_TM_sf"/>
</dbReference>
<feature type="transmembrane region" description="Helical" evidence="7">
    <location>
        <begin position="36"/>
        <end position="56"/>
    </location>
</feature>
<comment type="caution">
    <text evidence="10">The sequence shown here is derived from an EMBL/GenBank/DDBJ whole genome shotgun (WGS) entry which is preliminary data.</text>
</comment>
<evidence type="ECO:0000256" key="6">
    <source>
        <dbReference type="ARBA" id="ARBA00023136"/>
    </source>
</evidence>
<name>A0ABW3T8X9_9RHOB</name>
<keyword evidence="4 10" id="KW-0067">ATP-binding</keyword>
<keyword evidence="2 7" id="KW-0812">Transmembrane</keyword>
<evidence type="ECO:0000256" key="5">
    <source>
        <dbReference type="ARBA" id="ARBA00022989"/>
    </source>
</evidence>
<evidence type="ECO:0000313" key="10">
    <source>
        <dbReference type="EMBL" id="MFD1193478.1"/>
    </source>
</evidence>
<organism evidence="10 11">
    <name type="scientific">Seohaeicola saemankumensis</name>
    <dbReference type="NCBI Taxonomy" id="481181"/>
    <lineage>
        <taxon>Bacteria</taxon>
        <taxon>Pseudomonadati</taxon>
        <taxon>Pseudomonadota</taxon>
        <taxon>Alphaproteobacteria</taxon>
        <taxon>Rhodobacterales</taxon>
        <taxon>Roseobacteraceae</taxon>
        <taxon>Seohaeicola</taxon>
    </lineage>
</organism>
<dbReference type="Pfam" id="PF00664">
    <property type="entry name" value="ABC_membrane"/>
    <property type="match status" value="1"/>
</dbReference>
<gene>
    <name evidence="10" type="ORF">ACFQ3C_02190</name>
</gene>
<evidence type="ECO:0000313" key="11">
    <source>
        <dbReference type="Proteomes" id="UP001597151"/>
    </source>
</evidence>
<evidence type="ECO:0000256" key="7">
    <source>
        <dbReference type="SAM" id="Phobius"/>
    </source>
</evidence>
<feature type="transmembrane region" description="Helical" evidence="7">
    <location>
        <begin position="76"/>
        <end position="99"/>
    </location>
</feature>
<dbReference type="GO" id="GO:0005524">
    <property type="term" value="F:ATP binding"/>
    <property type="evidence" value="ECO:0007669"/>
    <property type="project" value="UniProtKB-KW"/>
</dbReference>
<dbReference type="InterPro" id="IPR011527">
    <property type="entry name" value="ABC1_TM_dom"/>
</dbReference>
<feature type="transmembrane region" description="Helical" evidence="7">
    <location>
        <begin position="262"/>
        <end position="284"/>
    </location>
</feature>
<dbReference type="PROSITE" id="PS00211">
    <property type="entry name" value="ABC_TRANSPORTER_1"/>
    <property type="match status" value="1"/>
</dbReference>
<evidence type="ECO:0000256" key="4">
    <source>
        <dbReference type="ARBA" id="ARBA00022840"/>
    </source>
</evidence>
<keyword evidence="11" id="KW-1185">Reference proteome</keyword>
<keyword evidence="5 7" id="KW-1133">Transmembrane helix</keyword>
<reference evidence="11" key="1">
    <citation type="journal article" date="2019" name="Int. J. Syst. Evol. Microbiol.">
        <title>The Global Catalogue of Microorganisms (GCM) 10K type strain sequencing project: providing services to taxonomists for standard genome sequencing and annotation.</title>
        <authorList>
            <consortium name="The Broad Institute Genomics Platform"/>
            <consortium name="The Broad Institute Genome Sequencing Center for Infectious Disease"/>
            <person name="Wu L."/>
            <person name="Ma J."/>
        </authorList>
    </citation>
    <scope>NUCLEOTIDE SEQUENCE [LARGE SCALE GENOMIC DNA]</scope>
    <source>
        <strain evidence="11">CCUG 55328</strain>
    </source>
</reference>
<sequence length="599" mass="65186">MTQKKPWTERLLETLPADRLLLRLLLESFHEHRWKYLAAVGAMIMVAASTALSAWMMGEIIDTLNTPEDRRRVLMVGLGVALIFAFKGIAFYAQAVLMARAGNRIVAQKQMQLYQRMLMQGVAFFNTNESSDLLLKVTQSAQAARRAIDTIVTGFIRDLLTLIGLVAVMFYQQPFLSMVSLIVGPAALFGLQKILKSVRAIMAQEMAGLGEIIKVVQETSTGARVVKAFGLEPRMAGRMNTAVREVEKRANRMVQLEAATMPLLDVITGLAIASIVILSAVNIFGQAPGTPGQLMSFVTAFLMAYEPAKRLSRMRVIIESSMVGIKMMYDLLDQPMTMVEDPAAVQLKDGPGAVRLEDVHFAYNEQTAVVNGVTADFPAGKTTALVGPSGGGKSTLLNLILRLYDPDTGRVLIDGQDIAKATFASLRSKIAFVGQDTFLFSATVMDNLRLARPDATEDEVIEAAKIAHAHEFIEKLPNGYQTQIGENGSFLSGGQRQRLSIARAVLRRAPILLLDEATSALDSHSEVLVRDALARITEGVTTIVIAHRLSTVMNADCICYVEAGQILEQGSVEELLARGGRFKALHDVQFGGGQAMTGS</sequence>
<dbReference type="Gene3D" id="1.20.1560.10">
    <property type="entry name" value="ABC transporter type 1, transmembrane domain"/>
    <property type="match status" value="1"/>
</dbReference>
<dbReference type="CDD" id="cd18552">
    <property type="entry name" value="ABC_6TM_MsbA_like"/>
    <property type="match status" value="1"/>
</dbReference>
<dbReference type="InterPro" id="IPR039421">
    <property type="entry name" value="Type_1_exporter"/>
</dbReference>
<dbReference type="SUPFAM" id="SSF90123">
    <property type="entry name" value="ABC transporter transmembrane region"/>
    <property type="match status" value="1"/>
</dbReference>
<protein>
    <submittedName>
        <fullName evidence="10">ABC transporter ATP-binding protein</fullName>
    </submittedName>
</protein>
<dbReference type="RefSeq" id="WP_380788788.1">
    <property type="nucleotide sequence ID" value="NZ_JBHTKR010000001.1"/>
</dbReference>
<keyword evidence="3" id="KW-0547">Nucleotide-binding</keyword>
<dbReference type="Pfam" id="PF00005">
    <property type="entry name" value="ABC_tran"/>
    <property type="match status" value="1"/>
</dbReference>
<keyword evidence="6 7" id="KW-0472">Membrane</keyword>
<dbReference type="InterPro" id="IPR027417">
    <property type="entry name" value="P-loop_NTPase"/>
</dbReference>
<evidence type="ECO:0000256" key="1">
    <source>
        <dbReference type="ARBA" id="ARBA00004651"/>
    </source>
</evidence>